<comment type="function">
    <text evidence="2">One of several proteins that assist in the late maturation steps of the functional core of the 30S ribosomal subunit. Associates with free 30S ribosomal subunits (but not with 30S subunits that are part of 70S ribosomes or polysomes). Required for efficient processing of 16S rRNA. May interact with the 5'-terminal helix region of 16S rRNA.</text>
</comment>
<dbReference type="Gene3D" id="3.30.300.20">
    <property type="match status" value="1"/>
</dbReference>
<dbReference type="SUPFAM" id="SSF89919">
    <property type="entry name" value="Ribosome-binding factor A, RbfA"/>
    <property type="match status" value="1"/>
</dbReference>
<name>A0ABS2DU27_9BURK</name>
<dbReference type="InterPro" id="IPR000238">
    <property type="entry name" value="RbfA"/>
</dbReference>
<keyword evidence="1 2" id="KW-0690">Ribosome biogenesis</keyword>
<gene>
    <name evidence="2 4" type="primary">rbfA</name>
    <name evidence="4" type="ORF">H6A60_10055</name>
</gene>
<dbReference type="HAMAP" id="MF_00003">
    <property type="entry name" value="RbfA"/>
    <property type="match status" value="1"/>
</dbReference>
<dbReference type="InterPro" id="IPR015946">
    <property type="entry name" value="KH_dom-like_a/b"/>
</dbReference>
<sequence length="144" mass="15856">MHTMKAKKPGRAQRIADQIARDLAKLIPLEVRDPRVGLVTITGCDITPDYAHAKVYFTVLGSDPAETTEGLNAAAGMLRNHLFRELHIHTVPTLHFTLDESVMKGFEMDALIKKAIAQTEASEALGAEKSGEADEKYIDEKDAR</sequence>
<protein>
    <recommendedName>
        <fullName evidence="2">Ribosome-binding factor A</fullName>
    </recommendedName>
</protein>
<evidence type="ECO:0000256" key="3">
    <source>
        <dbReference type="SAM" id="MobiDB-lite"/>
    </source>
</evidence>
<dbReference type="EMBL" id="JACJJC010000021">
    <property type="protein sequence ID" value="MBM6704825.1"/>
    <property type="molecule type" value="Genomic_DNA"/>
</dbReference>
<keyword evidence="5" id="KW-1185">Reference proteome</keyword>
<comment type="subunit">
    <text evidence="2">Monomer. Binds 30S ribosomal subunits, but not 50S ribosomal subunits or 70S ribosomes.</text>
</comment>
<proteinExistence type="inferred from homology"/>
<comment type="similarity">
    <text evidence="2">Belongs to the RbfA family.</text>
</comment>
<comment type="subcellular location">
    <subcellularLocation>
        <location evidence="2">Cytoplasm</location>
    </subcellularLocation>
</comment>
<dbReference type="PANTHER" id="PTHR33515">
    <property type="entry name" value="RIBOSOME-BINDING FACTOR A, CHLOROPLASTIC-RELATED"/>
    <property type="match status" value="1"/>
</dbReference>
<evidence type="ECO:0000313" key="4">
    <source>
        <dbReference type="EMBL" id="MBM6704825.1"/>
    </source>
</evidence>
<dbReference type="Pfam" id="PF02033">
    <property type="entry name" value="RBFA"/>
    <property type="match status" value="1"/>
</dbReference>
<keyword evidence="2" id="KW-0963">Cytoplasm</keyword>
<dbReference type="NCBIfam" id="TIGR00082">
    <property type="entry name" value="rbfA"/>
    <property type="match status" value="1"/>
</dbReference>
<comment type="caution">
    <text evidence="4">The sequence shown here is derived from an EMBL/GenBank/DDBJ whole genome shotgun (WGS) entry which is preliminary data.</text>
</comment>
<feature type="compositionally biased region" description="Basic and acidic residues" evidence="3">
    <location>
        <begin position="129"/>
        <end position="144"/>
    </location>
</feature>
<dbReference type="RefSeq" id="WP_205104200.1">
    <property type="nucleotide sequence ID" value="NZ_JACJJC010000021.1"/>
</dbReference>
<dbReference type="InterPro" id="IPR023799">
    <property type="entry name" value="RbfA_dom_sf"/>
</dbReference>
<accession>A0ABS2DU27</accession>
<dbReference type="Proteomes" id="UP000715095">
    <property type="component" value="Unassembled WGS sequence"/>
</dbReference>
<evidence type="ECO:0000256" key="1">
    <source>
        <dbReference type="ARBA" id="ARBA00022517"/>
    </source>
</evidence>
<organism evidence="4 5">
    <name type="scientific">Sutterella massiliensis</name>
    <dbReference type="NCBI Taxonomy" id="1816689"/>
    <lineage>
        <taxon>Bacteria</taxon>
        <taxon>Pseudomonadati</taxon>
        <taxon>Pseudomonadota</taxon>
        <taxon>Betaproteobacteria</taxon>
        <taxon>Burkholderiales</taxon>
        <taxon>Sutterellaceae</taxon>
        <taxon>Sutterella</taxon>
    </lineage>
</organism>
<reference evidence="4 5" key="1">
    <citation type="journal article" date="2021" name="Sci. Rep.">
        <title>The distribution of antibiotic resistance genes in chicken gut microbiota commensals.</title>
        <authorList>
            <person name="Juricova H."/>
            <person name="Matiasovicova J."/>
            <person name="Kubasova T."/>
            <person name="Cejkova D."/>
            <person name="Rychlik I."/>
        </authorList>
    </citation>
    <scope>NUCLEOTIDE SEQUENCE [LARGE SCALE GENOMIC DNA]</scope>
    <source>
        <strain evidence="4 5">An829</strain>
    </source>
</reference>
<evidence type="ECO:0000313" key="5">
    <source>
        <dbReference type="Proteomes" id="UP000715095"/>
    </source>
</evidence>
<evidence type="ECO:0000256" key="2">
    <source>
        <dbReference type="HAMAP-Rule" id="MF_00003"/>
    </source>
</evidence>
<dbReference type="PANTHER" id="PTHR33515:SF1">
    <property type="entry name" value="RIBOSOME-BINDING FACTOR A, CHLOROPLASTIC-RELATED"/>
    <property type="match status" value="1"/>
</dbReference>
<feature type="region of interest" description="Disordered" evidence="3">
    <location>
        <begin position="123"/>
        <end position="144"/>
    </location>
</feature>